<evidence type="ECO:0000313" key="4">
    <source>
        <dbReference type="EMBL" id="RXS97294.1"/>
    </source>
</evidence>
<evidence type="ECO:0000256" key="3">
    <source>
        <dbReference type="SAM" id="Phobius"/>
    </source>
</evidence>
<feature type="coiled-coil region" evidence="1">
    <location>
        <begin position="96"/>
        <end position="130"/>
    </location>
</feature>
<keyword evidence="3" id="KW-0812">Transmembrane</keyword>
<reference evidence="4 5" key="1">
    <citation type="journal article" date="2016" name="Int. J. Syst. Evol. Microbiol.">
        <title>Acidipila dinghuensis sp. nov., an acidobacterium isolated from forest soil.</title>
        <authorList>
            <person name="Jiang Y.W."/>
            <person name="Wang J."/>
            <person name="Chen M.H."/>
            <person name="Lv Y.Y."/>
            <person name="Qiu L.H."/>
        </authorList>
    </citation>
    <scope>NUCLEOTIDE SEQUENCE [LARGE SCALE GENOMIC DNA]</scope>
    <source>
        <strain evidence="4 5">DHOF10</strain>
    </source>
</reference>
<dbReference type="Proteomes" id="UP000290253">
    <property type="component" value="Unassembled WGS sequence"/>
</dbReference>
<evidence type="ECO:0000313" key="5">
    <source>
        <dbReference type="Proteomes" id="UP000290253"/>
    </source>
</evidence>
<feature type="transmembrane region" description="Helical" evidence="3">
    <location>
        <begin position="25"/>
        <end position="43"/>
    </location>
</feature>
<keyword evidence="5" id="KW-1185">Reference proteome</keyword>
<gene>
    <name evidence="4" type="ORF">ESZ00_05135</name>
</gene>
<keyword evidence="3" id="KW-0472">Membrane</keyword>
<comment type="caution">
    <text evidence="4">The sequence shown here is derived from an EMBL/GenBank/DDBJ whole genome shotgun (WGS) entry which is preliminary data.</text>
</comment>
<keyword evidence="1" id="KW-0175">Coiled coil</keyword>
<organism evidence="4 5">
    <name type="scientific">Silvibacterium dinghuense</name>
    <dbReference type="NCBI Taxonomy" id="1560006"/>
    <lineage>
        <taxon>Bacteria</taxon>
        <taxon>Pseudomonadati</taxon>
        <taxon>Acidobacteriota</taxon>
        <taxon>Terriglobia</taxon>
        <taxon>Terriglobales</taxon>
        <taxon>Acidobacteriaceae</taxon>
        <taxon>Silvibacterium</taxon>
    </lineage>
</organism>
<dbReference type="EMBL" id="SDMK01000001">
    <property type="protein sequence ID" value="RXS97294.1"/>
    <property type="molecule type" value="Genomic_DNA"/>
</dbReference>
<dbReference type="AlphaFoldDB" id="A0A4Q1SI72"/>
<name>A0A4Q1SI72_9BACT</name>
<dbReference type="RefSeq" id="WP_129207073.1">
    <property type="nucleotide sequence ID" value="NZ_BMGU01000001.1"/>
</dbReference>
<keyword evidence="3" id="KW-1133">Transmembrane helix</keyword>
<dbReference type="Pfam" id="PF14235">
    <property type="entry name" value="DUF4337"/>
    <property type="match status" value="1"/>
</dbReference>
<accession>A0A4Q1SI72</accession>
<protein>
    <submittedName>
        <fullName evidence="4">DUF4337 domain-containing protein</fullName>
    </submittedName>
</protein>
<proteinExistence type="predicted"/>
<evidence type="ECO:0000256" key="1">
    <source>
        <dbReference type="SAM" id="Coils"/>
    </source>
</evidence>
<feature type="transmembrane region" description="Helical" evidence="3">
    <location>
        <begin position="159"/>
        <end position="180"/>
    </location>
</feature>
<evidence type="ECO:0000256" key="2">
    <source>
        <dbReference type="SAM" id="MobiDB-lite"/>
    </source>
</evidence>
<dbReference type="OrthoDB" id="9806096at2"/>
<feature type="region of interest" description="Disordered" evidence="2">
    <location>
        <begin position="1"/>
        <end position="20"/>
    </location>
</feature>
<dbReference type="InterPro" id="IPR025570">
    <property type="entry name" value="DUF4337"/>
</dbReference>
<sequence>MEPNEAHELQEEHEHAAHDPSLRPVSFTMSVLAVLVAITTVLGHRTHTEAVLEQARASDQWNLYQAKKNRQYNTQLTADMLSAITIRDPDAAKKIVDGYKSHLEKWNDDLNEEQTQAHEHEEAVHRLERHANRFDLGEALLEIGLVVTSITLLTRQRFYWWMGMAFGISGMIIAAWAFLVR</sequence>